<gene>
    <name evidence="7" type="primary">EMC1</name>
    <name evidence="7" type="ORF">SNAT2548_LOCUS30376</name>
</gene>
<evidence type="ECO:0000313" key="8">
    <source>
        <dbReference type="Proteomes" id="UP000604046"/>
    </source>
</evidence>
<dbReference type="EMBL" id="CAJNDS010002604">
    <property type="protein sequence ID" value="CAE7541821.1"/>
    <property type="molecule type" value="Genomic_DNA"/>
</dbReference>
<accession>A0A812TXG2</accession>
<evidence type="ECO:0000259" key="6">
    <source>
        <dbReference type="PROSITE" id="PS51891"/>
    </source>
</evidence>
<feature type="compositionally biased region" description="Low complexity" evidence="5">
    <location>
        <begin position="32"/>
        <end position="49"/>
    </location>
</feature>
<evidence type="ECO:0000256" key="1">
    <source>
        <dbReference type="ARBA" id="ARBA00005495"/>
    </source>
</evidence>
<comment type="similarity">
    <text evidence="1">Belongs to the Gfa family.</text>
</comment>
<protein>
    <submittedName>
        <fullName evidence="7">EMC1 protein</fullName>
    </submittedName>
</protein>
<evidence type="ECO:0000256" key="4">
    <source>
        <dbReference type="ARBA" id="ARBA00023239"/>
    </source>
</evidence>
<feature type="domain" description="CENP-V/GFA" evidence="6">
    <location>
        <begin position="53"/>
        <end position="182"/>
    </location>
</feature>
<evidence type="ECO:0000256" key="2">
    <source>
        <dbReference type="ARBA" id="ARBA00022723"/>
    </source>
</evidence>
<dbReference type="InterPro" id="IPR006913">
    <property type="entry name" value="CENP-V/GFA"/>
</dbReference>
<keyword evidence="8" id="KW-1185">Reference proteome</keyword>
<keyword evidence="4" id="KW-0456">Lyase</keyword>
<sequence length="201" mass="21085">MPSLAALAGACFTGAGCGAGIVKLNTATVTPSAPAEEAPKVAATAAPSPKTDKTGGKTRIAQCNCGQLHLTVTGPDPERISLCHCNLCQKQSGNIFAVQARFPKEQVVIEGKSTPWKMSKDEADQLGYPNCVSLGGGAAFHFCPVCGSTVWYTADSDSARVGIKVGCFTDPTFPQPKLSGFESYMHPWALNTAELQVQHLK</sequence>
<dbReference type="Pfam" id="PF04828">
    <property type="entry name" value="GFA"/>
    <property type="match status" value="1"/>
</dbReference>
<keyword evidence="3" id="KW-0862">Zinc</keyword>
<evidence type="ECO:0000256" key="5">
    <source>
        <dbReference type="SAM" id="MobiDB-lite"/>
    </source>
</evidence>
<dbReference type="InterPro" id="IPR011057">
    <property type="entry name" value="Mss4-like_sf"/>
</dbReference>
<proteinExistence type="inferred from homology"/>
<dbReference type="SUPFAM" id="SSF51316">
    <property type="entry name" value="Mss4-like"/>
    <property type="match status" value="1"/>
</dbReference>
<feature type="region of interest" description="Disordered" evidence="5">
    <location>
        <begin position="32"/>
        <end position="55"/>
    </location>
</feature>
<dbReference type="GO" id="GO:0046872">
    <property type="term" value="F:metal ion binding"/>
    <property type="evidence" value="ECO:0007669"/>
    <property type="project" value="UniProtKB-KW"/>
</dbReference>
<name>A0A812TXG2_9DINO</name>
<dbReference type="OrthoDB" id="428768at2759"/>
<dbReference type="Proteomes" id="UP000604046">
    <property type="component" value="Unassembled WGS sequence"/>
</dbReference>
<dbReference type="Gene3D" id="3.90.1590.10">
    <property type="entry name" value="glutathione-dependent formaldehyde- activating enzyme (gfa)"/>
    <property type="match status" value="1"/>
</dbReference>
<comment type="caution">
    <text evidence="7">The sequence shown here is derived from an EMBL/GenBank/DDBJ whole genome shotgun (WGS) entry which is preliminary data.</text>
</comment>
<dbReference type="PROSITE" id="PS51891">
    <property type="entry name" value="CENP_V_GFA"/>
    <property type="match status" value="1"/>
</dbReference>
<keyword evidence="2" id="KW-0479">Metal-binding</keyword>
<dbReference type="AlphaFoldDB" id="A0A812TXG2"/>
<dbReference type="PANTHER" id="PTHR33337">
    <property type="entry name" value="GFA DOMAIN-CONTAINING PROTEIN"/>
    <property type="match status" value="1"/>
</dbReference>
<reference evidence="7" key="1">
    <citation type="submission" date="2021-02" db="EMBL/GenBank/DDBJ databases">
        <authorList>
            <person name="Dougan E. K."/>
            <person name="Rhodes N."/>
            <person name="Thang M."/>
            <person name="Chan C."/>
        </authorList>
    </citation>
    <scope>NUCLEOTIDE SEQUENCE</scope>
</reference>
<dbReference type="PANTHER" id="PTHR33337:SF40">
    <property type="entry name" value="CENP-V_GFA DOMAIN-CONTAINING PROTEIN-RELATED"/>
    <property type="match status" value="1"/>
</dbReference>
<dbReference type="GO" id="GO:0016846">
    <property type="term" value="F:carbon-sulfur lyase activity"/>
    <property type="evidence" value="ECO:0007669"/>
    <property type="project" value="InterPro"/>
</dbReference>
<evidence type="ECO:0000313" key="7">
    <source>
        <dbReference type="EMBL" id="CAE7541821.1"/>
    </source>
</evidence>
<organism evidence="7 8">
    <name type="scientific">Symbiodinium natans</name>
    <dbReference type="NCBI Taxonomy" id="878477"/>
    <lineage>
        <taxon>Eukaryota</taxon>
        <taxon>Sar</taxon>
        <taxon>Alveolata</taxon>
        <taxon>Dinophyceae</taxon>
        <taxon>Suessiales</taxon>
        <taxon>Symbiodiniaceae</taxon>
        <taxon>Symbiodinium</taxon>
    </lineage>
</organism>
<evidence type="ECO:0000256" key="3">
    <source>
        <dbReference type="ARBA" id="ARBA00022833"/>
    </source>
</evidence>